<dbReference type="Proteomes" id="UP000230392">
    <property type="component" value="Unassembled WGS sequence"/>
</dbReference>
<evidence type="ECO:0000256" key="1">
    <source>
        <dbReference type="ARBA" id="ARBA00023235"/>
    </source>
</evidence>
<dbReference type="SUPFAM" id="SSF56712">
    <property type="entry name" value="Prokaryotic type I DNA topoisomerase"/>
    <property type="match status" value="1"/>
</dbReference>
<dbReference type="Pfam" id="PF01396">
    <property type="entry name" value="Zn_ribbon_Top1"/>
    <property type="match status" value="2"/>
</dbReference>
<name>A0A2G9YBL6_9BACT</name>
<dbReference type="Pfam" id="PF01131">
    <property type="entry name" value="Topoisom_bac"/>
    <property type="match status" value="1"/>
</dbReference>
<dbReference type="PANTHER" id="PTHR42785">
    <property type="entry name" value="DNA TOPOISOMERASE, TYPE IA, CORE"/>
    <property type="match status" value="1"/>
</dbReference>
<dbReference type="Gene3D" id="3.30.65.10">
    <property type="entry name" value="Bacterial Topoisomerase I, domain 1"/>
    <property type="match status" value="2"/>
</dbReference>
<dbReference type="InterPro" id="IPR023405">
    <property type="entry name" value="Topo_IA_core_domain"/>
</dbReference>
<dbReference type="InterPro" id="IPR013824">
    <property type="entry name" value="Topo_IA_cen_sub1"/>
</dbReference>
<reference evidence="3 4" key="1">
    <citation type="submission" date="2017-09" db="EMBL/GenBank/DDBJ databases">
        <title>Depth-based differentiation of microbial function through sediment-hosted aquifers and enrichment of novel symbionts in the deep terrestrial subsurface.</title>
        <authorList>
            <person name="Probst A.J."/>
            <person name="Ladd B."/>
            <person name="Jarett J.K."/>
            <person name="Geller-Mcgrath D.E."/>
            <person name="Sieber C.M."/>
            <person name="Emerson J.B."/>
            <person name="Anantharaman K."/>
            <person name="Thomas B.C."/>
            <person name="Malmstrom R."/>
            <person name="Stieglmeier M."/>
            <person name="Klingl A."/>
            <person name="Woyke T."/>
            <person name="Ryan C.M."/>
            <person name="Banfield J.F."/>
        </authorList>
    </citation>
    <scope>NUCLEOTIDE SEQUENCE [LARGE SCALE GENOMIC DNA]</scope>
    <source>
        <strain evidence="3">CG23_combo_of_CG06-09_8_20_14_all_48_7</strain>
    </source>
</reference>
<evidence type="ECO:0000313" key="3">
    <source>
        <dbReference type="EMBL" id="PIP15931.1"/>
    </source>
</evidence>
<protein>
    <submittedName>
        <fullName evidence="3">DNA topoisomerase I</fullName>
        <ecNumber evidence="3">5.99.1.2</ecNumber>
    </submittedName>
</protein>
<dbReference type="GO" id="GO:0005694">
    <property type="term" value="C:chromosome"/>
    <property type="evidence" value="ECO:0007669"/>
    <property type="project" value="InterPro"/>
</dbReference>
<dbReference type="EMBL" id="PCRF01000230">
    <property type="protein sequence ID" value="PIP15931.1"/>
    <property type="molecule type" value="Genomic_DNA"/>
</dbReference>
<dbReference type="PROSITE" id="PS52039">
    <property type="entry name" value="TOPO_IA_2"/>
    <property type="match status" value="1"/>
</dbReference>
<feature type="non-terminal residue" evidence="3">
    <location>
        <position position="1"/>
    </location>
</feature>
<dbReference type="GO" id="GO:0003917">
    <property type="term" value="F:DNA topoisomerase type I (single strand cut, ATP-independent) activity"/>
    <property type="evidence" value="ECO:0007669"/>
    <property type="project" value="InterPro"/>
</dbReference>
<evidence type="ECO:0000259" key="2">
    <source>
        <dbReference type="PROSITE" id="PS52039"/>
    </source>
</evidence>
<proteinExistence type="predicted"/>
<evidence type="ECO:0000313" key="4">
    <source>
        <dbReference type="Proteomes" id="UP000230392"/>
    </source>
</evidence>
<accession>A0A2G9YBL6</accession>
<dbReference type="InterPro" id="IPR013497">
    <property type="entry name" value="Topo_IA_cen"/>
</dbReference>
<comment type="caution">
    <text evidence="3">The sequence shown here is derived from an EMBL/GenBank/DDBJ whole genome shotgun (WGS) entry which is preliminary data.</text>
</comment>
<dbReference type="SUPFAM" id="SSF57783">
    <property type="entry name" value="Zinc beta-ribbon"/>
    <property type="match status" value="2"/>
</dbReference>
<dbReference type="GO" id="GO:0006265">
    <property type="term" value="P:DNA topological change"/>
    <property type="evidence" value="ECO:0007669"/>
    <property type="project" value="InterPro"/>
</dbReference>
<organism evidence="3 4">
    <name type="scientific">bacterium (Candidatus Ratteibacteria) CG23_combo_of_CG06-09_8_20_14_all_48_7</name>
    <dbReference type="NCBI Taxonomy" id="2014292"/>
    <lineage>
        <taxon>Bacteria</taxon>
        <taxon>Candidatus Ratteibacteria</taxon>
    </lineage>
</organism>
<dbReference type="InterPro" id="IPR013498">
    <property type="entry name" value="Topo_IA_Znf"/>
</dbReference>
<dbReference type="PANTHER" id="PTHR42785:SF1">
    <property type="entry name" value="DNA TOPOISOMERASE"/>
    <property type="match status" value="1"/>
</dbReference>
<keyword evidence="1 3" id="KW-0413">Isomerase</keyword>
<feature type="domain" description="Topo IA-type catalytic" evidence="2">
    <location>
        <begin position="1"/>
        <end position="77"/>
    </location>
</feature>
<dbReference type="GO" id="GO:0003677">
    <property type="term" value="F:DNA binding"/>
    <property type="evidence" value="ECO:0007669"/>
    <property type="project" value="InterPro"/>
</dbReference>
<dbReference type="EC" id="5.99.1.2" evidence="3"/>
<dbReference type="AlphaFoldDB" id="A0A2G9YBL6"/>
<dbReference type="Gene3D" id="1.10.460.10">
    <property type="entry name" value="Topoisomerase I, domain 2"/>
    <property type="match status" value="1"/>
</dbReference>
<gene>
    <name evidence="3" type="ORF">COX46_04700</name>
</gene>
<dbReference type="InterPro" id="IPR000380">
    <property type="entry name" value="Topo_IA"/>
</dbReference>
<sequence length="207" mass="23358">PTISTLFSRDYVHQKKRTLFPTTLGIMTNDILVQNFSEVVNLDFTAQMEKELDEIAEGKEAWQKVLSDFYQPFEETVQKAEKNLFNQPVVSEEKCPKCGGRLLLKNGRFGAFLSCERYPECDYGKNLVEKFSRGTRKEPTYAKASVGGPAAEVIVSEKCPKCAGQLIVRKSRYGQFLGCVNYPRCKYTRSYRPSQTLTPGAGSLPSR</sequence>